<feature type="compositionally biased region" description="Low complexity" evidence="1">
    <location>
        <begin position="45"/>
        <end position="60"/>
    </location>
</feature>
<evidence type="ECO:0000313" key="2">
    <source>
        <dbReference type="EMBL" id="KAJ1518928.1"/>
    </source>
</evidence>
<feature type="region of interest" description="Disordered" evidence="1">
    <location>
        <begin position="41"/>
        <end position="60"/>
    </location>
</feature>
<keyword evidence="3" id="KW-1185">Reference proteome</keyword>
<dbReference type="Proteomes" id="UP001075354">
    <property type="component" value="Unassembled WGS sequence"/>
</dbReference>
<reference evidence="2" key="1">
    <citation type="submission" date="2022-12" db="EMBL/GenBank/DDBJ databases">
        <title>Chromosome-level genome assembly of the bean flower thrips Megalurothrips usitatus.</title>
        <authorList>
            <person name="Ma L."/>
            <person name="Liu Q."/>
            <person name="Li H."/>
            <person name="Cai W."/>
        </authorList>
    </citation>
    <scope>NUCLEOTIDE SEQUENCE</scope>
    <source>
        <strain evidence="2">Cailab_2022a</strain>
    </source>
</reference>
<organism evidence="2 3">
    <name type="scientific">Megalurothrips usitatus</name>
    <name type="common">bean blossom thrips</name>
    <dbReference type="NCBI Taxonomy" id="439358"/>
    <lineage>
        <taxon>Eukaryota</taxon>
        <taxon>Metazoa</taxon>
        <taxon>Ecdysozoa</taxon>
        <taxon>Arthropoda</taxon>
        <taxon>Hexapoda</taxon>
        <taxon>Insecta</taxon>
        <taxon>Pterygota</taxon>
        <taxon>Neoptera</taxon>
        <taxon>Paraneoptera</taxon>
        <taxon>Thysanoptera</taxon>
        <taxon>Terebrantia</taxon>
        <taxon>Thripoidea</taxon>
        <taxon>Thripidae</taxon>
        <taxon>Megalurothrips</taxon>
    </lineage>
</organism>
<dbReference type="EMBL" id="JAPTSV010000812">
    <property type="protein sequence ID" value="KAJ1518928.1"/>
    <property type="molecule type" value="Genomic_DNA"/>
</dbReference>
<proteinExistence type="predicted"/>
<comment type="caution">
    <text evidence="2">The sequence shown here is derived from an EMBL/GenBank/DDBJ whole genome shotgun (WGS) entry which is preliminary data.</text>
</comment>
<dbReference type="AlphaFoldDB" id="A0AAV7X2C8"/>
<evidence type="ECO:0000256" key="1">
    <source>
        <dbReference type="SAM" id="MobiDB-lite"/>
    </source>
</evidence>
<sequence length="329" mass="36023">MSNRGRPRSSIDKVSSRSNRRRTQEVVDNEFDEWANIISVRDGGIPSTSSSSPNNPIPSTVSPYLFDISSSSDVPESSFISNTPPPSSNAVSSVSVCLPPEPPNQVVPDDSLFEFLEEDWDSEMFMPIDSDDSSDESLSDGELEGVEEVLSAEDARNLAFRQDLVTLALDHNMTHECLTDTLKLLNKYEVAKLPICAKTLLKTPVRVKTRDVPPGLYWHNGFIKHLKQYLLINPSCDRVDVEASVDGVPPFKSTACHVYLITCSFNGSSTVCLIGAFVGPKSPTDSNLFLKDFIEEIAPQRVLCSALLHTTLTLAAQSVLWKGNGSTIG</sequence>
<feature type="region of interest" description="Disordered" evidence="1">
    <location>
        <begin position="75"/>
        <end position="96"/>
    </location>
</feature>
<protein>
    <submittedName>
        <fullName evidence="2">Uncharacterized protein</fullName>
    </submittedName>
</protein>
<accession>A0AAV7X2C8</accession>
<name>A0AAV7X2C8_9NEOP</name>
<feature type="region of interest" description="Disordered" evidence="1">
    <location>
        <begin position="1"/>
        <end position="28"/>
    </location>
</feature>
<gene>
    <name evidence="2" type="ORF">ONE63_011463</name>
</gene>
<evidence type="ECO:0000313" key="3">
    <source>
        <dbReference type="Proteomes" id="UP001075354"/>
    </source>
</evidence>